<evidence type="ECO:0000256" key="4">
    <source>
        <dbReference type="ARBA" id="ARBA00022741"/>
    </source>
</evidence>
<dbReference type="InterPro" id="IPR027409">
    <property type="entry name" value="GroEL-like_apical_dom_sf"/>
</dbReference>
<dbReference type="Gene3D" id="3.50.7.10">
    <property type="entry name" value="GroEL"/>
    <property type="match status" value="1"/>
</dbReference>
<dbReference type="InterPro" id="IPR002423">
    <property type="entry name" value="Cpn60/GroEL/TCP-1"/>
</dbReference>
<name>A0ABR2VP02_9FUNG</name>
<dbReference type="Proteomes" id="UP001479436">
    <property type="component" value="Unassembled WGS sequence"/>
</dbReference>
<proteinExistence type="inferred from homology"/>
<comment type="caution">
    <text evidence="8">The sequence shown here is derived from an EMBL/GenBank/DDBJ whole genome shotgun (WGS) entry which is preliminary data.</text>
</comment>
<comment type="similarity">
    <text evidence="2 7">Belongs to the TCP-1 chaperonin family.</text>
</comment>
<keyword evidence="4 7" id="KW-0547">Nucleotide-binding</keyword>
<dbReference type="InterPro" id="IPR017998">
    <property type="entry name" value="Chaperone_TCP-1"/>
</dbReference>
<dbReference type="SUPFAM" id="SSF54849">
    <property type="entry name" value="GroEL-intermediate domain like"/>
    <property type="match status" value="1"/>
</dbReference>
<dbReference type="PRINTS" id="PR00304">
    <property type="entry name" value="TCOMPLEXTCP1"/>
</dbReference>
<comment type="subunit">
    <text evidence="3">Component of the T-complex protein 1 (TCP1) complex.</text>
</comment>
<dbReference type="SUPFAM" id="SSF52029">
    <property type="entry name" value="GroEL apical domain-like"/>
    <property type="match status" value="1"/>
</dbReference>
<sequence length="378" mass="41123">MAVDAMQSVKFVNARGEIKAPVNAVNILKSHGKSSRESVFVNGYALNCTVASQAMKTNIQNAKIACLDINLQKARMHLGVNILVDDPDKLEDIRQREIGITIERINKVLEAGANVVLTTKGIDDLCLKSFIEAGAMAVRRVTKEDMRRIAKTTGATLISTLSNLDGEESFEPSYLGYADQVVQERISDDECILIKGTKAHSSSSIILRGANDYMLDEMERSLHDSLCVVKRTLESSTVVPGGGAVEAALNIYLENFANTLGSREQLAVAEFANALLVIPKTLAVNAAQDSTELIAKLRAYHNAAQNAGIDDKRAALKWYGLDLLKGEVRDNRKAGVLEPGMSKIKSLKAATEAAISILRIDDMIKVIPEQKQQDPHGH</sequence>
<reference evidence="8 9" key="1">
    <citation type="submission" date="2023-04" db="EMBL/GenBank/DDBJ databases">
        <title>Genome of Basidiobolus ranarum AG-B5.</title>
        <authorList>
            <person name="Stajich J.E."/>
            <person name="Carter-House D."/>
            <person name="Gryganskyi A."/>
        </authorList>
    </citation>
    <scope>NUCLEOTIDE SEQUENCE [LARGE SCALE GENOMIC DNA]</scope>
    <source>
        <strain evidence="8 9">AG-B5</strain>
    </source>
</reference>
<evidence type="ECO:0000256" key="1">
    <source>
        <dbReference type="ARBA" id="ARBA00002912"/>
    </source>
</evidence>
<gene>
    <name evidence="8" type="primary">cct1_2</name>
    <name evidence="8" type="ORF">K7432_014791</name>
</gene>
<keyword evidence="9" id="KW-1185">Reference proteome</keyword>
<comment type="function">
    <text evidence="1">Molecular chaperone; assists the folding of proteins upon ATP hydrolysis.</text>
</comment>
<dbReference type="Gene3D" id="1.10.560.10">
    <property type="entry name" value="GroEL-like equatorial domain"/>
    <property type="match status" value="1"/>
</dbReference>
<evidence type="ECO:0000256" key="3">
    <source>
        <dbReference type="ARBA" id="ARBA00011381"/>
    </source>
</evidence>
<dbReference type="SUPFAM" id="SSF48592">
    <property type="entry name" value="GroEL equatorial domain-like"/>
    <property type="match status" value="1"/>
</dbReference>
<dbReference type="InterPro" id="IPR027413">
    <property type="entry name" value="GROEL-like_equatorial_sf"/>
</dbReference>
<evidence type="ECO:0000313" key="8">
    <source>
        <dbReference type="EMBL" id="KAK9687449.1"/>
    </source>
</evidence>
<protein>
    <submittedName>
        <fullName evidence="8">Chaperonin-containing T-complex alpha subunit Cct1</fullName>
    </submittedName>
</protein>
<evidence type="ECO:0000256" key="7">
    <source>
        <dbReference type="RuleBase" id="RU004187"/>
    </source>
</evidence>
<accession>A0ABR2VP02</accession>
<keyword evidence="6 7" id="KW-0143">Chaperone</keyword>
<dbReference type="PANTHER" id="PTHR11353">
    <property type="entry name" value="CHAPERONIN"/>
    <property type="match status" value="1"/>
</dbReference>
<dbReference type="Gene3D" id="3.30.260.10">
    <property type="entry name" value="TCP-1-like chaperonin intermediate domain"/>
    <property type="match status" value="1"/>
</dbReference>
<dbReference type="EMBL" id="JASJQH010008657">
    <property type="protein sequence ID" value="KAK9687449.1"/>
    <property type="molecule type" value="Genomic_DNA"/>
</dbReference>
<keyword evidence="5 7" id="KW-0067">ATP-binding</keyword>
<evidence type="ECO:0000313" key="9">
    <source>
        <dbReference type="Proteomes" id="UP001479436"/>
    </source>
</evidence>
<dbReference type="Pfam" id="PF00118">
    <property type="entry name" value="Cpn60_TCP1"/>
    <property type="match status" value="1"/>
</dbReference>
<organism evidence="8 9">
    <name type="scientific">Basidiobolus ranarum</name>
    <dbReference type="NCBI Taxonomy" id="34480"/>
    <lineage>
        <taxon>Eukaryota</taxon>
        <taxon>Fungi</taxon>
        <taxon>Fungi incertae sedis</taxon>
        <taxon>Zoopagomycota</taxon>
        <taxon>Entomophthoromycotina</taxon>
        <taxon>Basidiobolomycetes</taxon>
        <taxon>Basidiobolales</taxon>
        <taxon>Basidiobolaceae</taxon>
        <taxon>Basidiobolus</taxon>
    </lineage>
</organism>
<evidence type="ECO:0000256" key="5">
    <source>
        <dbReference type="ARBA" id="ARBA00022840"/>
    </source>
</evidence>
<dbReference type="InterPro" id="IPR027410">
    <property type="entry name" value="TCP-1-like_intermed_sf"/>
</dbReference>
<evidence type="ECO:0000256" key="2">
    <source>
        <dbReference type="ARBA" id="ARBA00008020"/>
    </source>
</evidence>
<evidence type="ECO:0000256" key="6">
    <source>
        <dbReference type="ARBA" id="ARBA00023186"/>
    </source>
</evidence>